<gene>
    <name evidence="2" type="ORF">C5Y98_07425</name>
</gene>
<organism evidence="2 3">
    <name type="scientific">Blastopirellula marina</name>
    <dbReference type="NCBI Taxonomy" id="124"/>
    <lineage>
        <taxon>Bacteria</taxon>
        <taxon>Pseudomonadati</taxon>
        <taxon>Planctomycetota</taxon>
        <taxon>Planctomycetia</taxon>
        <taxon>Pirellulales</taxon>
        <taxon>Pirellulaceae</taxon>
        <taxon>Blastopirellula</taxon>
    </lineage>
</organism>
<comment type="caution">
    <text evidence="2">The sequence shown here is derived from an EMBL/GenBank/DDBJ whole genome shotgun (WGS) entry which is preliminary data.</text>
</comment>
<evidence type="ECO:0000313" key="3">
    <source>
        <dbReference type="Proteomes" id="UP000239388"/>
    </source>
</evidence>
<reference evidence="2 3" key="1">
    <citation type="submission" date="2018-02" db="EMBL/GenBank/DDBJ databases">
        <title>Comparative genomes isolates from brazilian mangrove.</title>
        <authorList>
            <person name="Araujo J.E."/>
            <person name="Taketani R.G."/>
            <person name="Silva M.C.P."/>
            <person name="Loureco M.V."/>
            <person name="Andreote F.D."/>
        </authorList>
    </citation>
    <scope>NUCLEOTIDE SEQUENCE [LARGE SCALE GENOMIC DNA]</scope>
    <source>
        <strain evidence="2 3">NAP PRIS-MGV</strain>
    </source>
</reference>
<dbReference type="InterPro" id="IPR025388">
    <property type="entry name" value="Alginate_export_dom"/>
</dbReference>
<dbReference type="Pfam" id="PF13372">
    <property type="entry name" value="Alginate_exp"/>
    <property type="match status" value="1"/>
</dbReference>
<dbReference type="Gene3D" id="2.40.160.100">
    <property type="match status" value="1"/>
</dbReference>
<sequence>MSDHSRATCGHVMFIPLSRRCICSIFPKLPEGRRLPLPKGPVPHNTDNPWIDTSLKEQRLMTRTKTSWLAALAVSLGAASPFPLVAQDLVPPPSGLLENATATRITDETAADSVFFPTIPIATSNDSMVGYENDTSQEMAAPACDAEKMKALKKAAASAYKPLFFDNDFNYLCDPCYDGCLLGEDLKRLCVGNHGVLDIGGEYRLRFHNEAHMKPYLNNVNDNFLLQRLRVYANYEVTENLRVYGEILHAYSQYETAPPRPIDENYWEIQNFFVDGKLLETGNGAWFARFGRQELLYGSQRLVSPLDWANIRRRFDGGKVFYRGDAWDVDAFLTRPIKKALYEWDSTNQDQSFYGVFSTYKKSEWGNVDLYWLGYENNASPFRYQTAGSRLIGGKHGLLYELEAAYQFGEYQQANHNAGFFTIGLGHQFEDMAWKPKFMAYYDWASGDAITGNGFDQLFPLGHAYLGWMDLFARRNIEDFNFQLTMKPCDQWTLIVWHHIFNRQDSSDVPYTVVNAPYPGTTAAGSRYLGQEIDFMAKCQMTPHSDIIFGYSHFFTGTYFQDQHALNPAVTDNDANFFYTQFTLRF</sequence>
<accession>A0A2S8G0F6</accession>
<protein>
    <recommendedName>
        <fullName evidence="1">Alginate export domain-containing protein</fullName>
    </recommendedName>
</protein>
<dbReference type="AlphaFoldDB" id="A0A2S8G0F6"/>
<name>A0A2S8G0F6_9BACT</name>
<evidence type="ECO:0000259" key="1">
    <source>
        <dbReference type="Pfam" id="PF13372"/>
    </source>
</evidence>
<feature type="domain" description="Alginate export" evidence="1">
    <location>
        <begin position="197"/>
        <end position="563"/>
    </location>
</feature>
<evidence type="ECO:0000313" key="2">
    <source>
        <dbReference type="EMBL" id="PQO37918.1"/>
    </source>
</evidence>
<dbReference type="EMBL" id="PUIB01000011">
    <property type="protein sequence ID" value="PQO37918.1"/>
    <property type="molecule type" value="Genomic_DNA"/>
</dbReference>
<dbReference type="Proteomes" id="UP000239388">
    <property type="component" value="Unassembled WGS sequence"/>
</dbReference>
<proteinExistence type="predicted"/>
<dbReference type="InterPro" id="IPR053728">
    <property type="entry name" value="Alginate_Permeability_Chnl"/>
</dbReference>